<organism evidence="2 3">
    <name type="scientific">Candidatus Magasanikbacteria bacterium GW2011_GWA2_46_17</name>
    <dbReference type="NCBI Taxonomy" id="1619042"/>
    <lineage>
        <taxon>Bacteria</taxon>
        <taxon>Candidatus Magasanikiibacteriota</taxon>
    </lineage>
</organism>
<dbReference type="EMBL" id="LCMA01000009">
    <property type="protein sequence ID" value="KKU26428.1"/>
    <property type="molecule type" value="Genomic_DNA"/>
</dbReference>
<evidence type="ECO:0000313" key="2">
    <source>
        <dbReference type="EMBL" id="KKU26428.1"/>
    </source>
</evidence>
<name>A0A0G1R8Q1_9BACT</name>
<keyword evidence="1" id="KW-0238">DNA-binding</keyword>
<dbReference type="Proteomes" id="UP000034175">
    <property type="component" value="Unassembled WGS sequence"/>
</dbReference>
<reference evidence="2 3" key="1">
    <citation type="journal article" date="2015" name="Nature">
        <title>rRNA introns, odd ribosomes, and small enigmatic genomes across a large radiation of phyla.</title>
        <authorList>
            <person name="Brown C.T."/>
            <person name="Hug L.A."/>
            <person name="Thomas B.C."/>
            <person name="Sharon I."/>
            <person name="Castelle C.J."/>
            <person name="Singh A."/>
            <person name="Wilkins M.J."/>
            <person name="Williams K.H."/>
            <person name="Banfield J.F."/>
        </authorList>
    </citation>
    <scope>NUCLEOTIDE SEQUENCE [LARGE SCALE GENOMIC DNA]</scope>
</reference>
<protein>
    <recommendedName>
        <fullName evidence="4">Nucleoid-associated protein</fullName>
    </recommendedName>
</protein>
<dbReference type="Pfam" id="PF02575">
    <property type="entry name" value="YbaB_DNA_bd"/>
    <property type="match status" value="1"/>
</dbReference>
<comment type="caution">
    <text evidence="2">The sequence shown here is derived from an EMBL/GenBank/DDBJ whole genome shotgun (WGS) entry which is preliminary data.</text>
</comment>
<sequence length="99" mass="11005">MFSKLKQFKDLREQGKKLQNALAGESVTTRAAGDRVVLTMDGNLRISGLAIDNEMLAPANKEKLQEAIKDAHNEALKKMQRIMAGKMQDMGGFDMPKIK</sequence>
<gene>
    <name evidence="2" type="ORF">UX39_C0009G0011</name>
</gene>
<dbReference type="PIRSF" id="PIRSF004555">
    <property type="entry name" value="UCP004555"/>
    <property type="match status" value="1"/>
</dbReference>
<dbReference type="InterPro" id="IPR036894">
    <property type="entry name" value="YbaB-like_sf"/>
</dbReference>
<dbReference type="PANTHER" id="PTHR33449">
    <property type="entry name" value="NUCLEOID-ASSOCIATED PROTEIN YBAB"/>
    <property type="match status" value="1"/>
</dbReference>
<proteinExistence type="predicted"/>
<dbReference type="AlphaFoldDB" id="A0A0G1R8Q1"/>
<dbReference type="GO" id="GO:0003677">
    <property type="term" value="F:DNA binding"/>
    <property type="evidence" value="ECO:0007669"/>
    <property type="project" value="UniProtKB-KW"/>
</dbReference>
<dbReference type="InterPro" id="IPR004401">
    <property type="entry name" value="YbaB/EbfC"/>
</dbReference>
<evidence type="ECO:0000313" key="3">
    <source>
        <dbReference type="Proteomes" id="UP000034175"/>
    </source>
</evidence>
<evidence type="ECO:0008006" key="4">
    <source>
        <dbReference type="Google" id="ProtNLM"/>
    </source>
</evidence>
<dbReference type="Gene3D" id="3.30.1310.10">
    <property type="entry name" value="Nucleoid-associated protein YbaB-like domain"/>
    <property type="match status" value="1"/>
</dbReference>
<dbReference type="PANTHER" id="PTHR33449:SF1">
    <property type="entry name" value="NUCLEOID-ASSOCIATED PROTEIN YBAB"/>
    <property type="match status" value="1"/>
</dbReference>
<accession>A0A0G1R8Q1</accession>
<dbReference type="SUPFAM" id="SSF82607">
    <property type="entry name" value="YbaB-like"/>
    <property type="match status" value="1"/>
</dbReference>
<evidence type="ECO:0000256" key="1">
    <source>
        <dbReference type="ARBA" id="ARBA00023125"/>
    </source>
</evidence>